<protein>
    <submittedName>
        <fullName evidence="11">PglC_2 protein</fullName>
        <ecNumber evidence="11">2.7.8.36</ecNumber>
    </submittedName>
</protein>
<dbReference type="GO" id="GO:0102334">
    <property type="term" value="F:N,N'-diacetylbacilliosaminyl-1-phosphate transferase activity"/>
    <property type="evidence" value="ECO:0007669"/>
    <property type="project" value="UniProtKB-EC"/>
</dbReference>
<evidence type="ECO:0000256" key="1">
    <source>
        <dbReference type="ARBA" id="ARBA00004236"/>
    </source>
</evidence>
<evidence type="ECO:0000313" key="11">
    <source>
        <dbReference type="EMBL" id="KIT16307.1"/>
    </source>
</evidence>
<dbReference type="PANTHER" id="PTHR30576">
    <property type="entry name" value="COLANIC BIOSYNTHESIS UDP-GLUCOSE LIPID CARRIER TRANSFERASE"/>
    <property type="match status" value="1"/>
</dbReference>
<sequence length="202" mass="22792">MYRSTFKRVFDLVFALMLLPLIAPIVLVLWLAVRRDGGPGFFGHVRIGRDGKPFKCWKLRSMRVDAAAALVEHLAKNPDAAAEWARDQKLTVDPRVTPLGAFLRKSSLDELPQLWNVIRGDMSLVGPRPIVRAELPRYGCHAAEYMAERPGVTGLWQVSGRNDVSYDERVMMDVEYQQKMSFRLDIQIILGTLGAVIARTGR</sequence>
<evidence type="ECO:0000256" key="2">
    <source>
        <dbReference type="ARBA" id="ARBA00006464"/>
    </source>
</evidence>
<dbReference type="PANTHER" id="PTHR30576:SF4">
    <property type="entry name" value="UNDECAPRENYL-PHOSPHATE GALACTOSE PHOSPHOTRANSFERASE"/>
    <property type="match status" value="1"/>
</dbReference>
<keyword evidence="5 9" id="KW-0812">Transmembrane</keyword>
<dbReference type="STRING" id="935700.jaqu_19030"/>
<dbReference type="EC" id="2.7.8.36" evidence="11"/>
<dbReference type="InterPro" id="IPR003362">
    <property type="entry name" value="Bact_transf"/>
</dbReference>
<comment type="caution">
    <text evidence="11">The sequence shown here is derived from an EMBL/GenBank/DDBJ whole genome shotgun (WGS) entry which is preliminary data.</text>
</comment>
<dbReference type="GO" id="GO:0005886">
    <property type="term" value="C:plasma membrane"/>
    <property type="evidence" value="ECO:0007669"/>
    <property type="project" value="UniProtKB-SubCell"/>
</dbReference>
<dbReference type="GO" id="GO:0000271">
    <property type="term" value="P:polysaccharide biosynthetic process"/>
    <property type="evidence" value="ECO:0007669"/>
    <property type="project" value="UniProtKB-KW"/>
</dbReference>
<organism evidence="11 12">
    <name type="scientific">Jannaschia aquimarina</name>
    <dbReference type="NCBI Taxonomy" id="935700"/>
    <lineage>
        <taxon>Bacteria</taxon>
        <taxon>Pseudomonadati</taxon>
        <taxon>Pseudomonadota</taxon>
        <taxon>Alphaproteobacteria</taxon>
        <taxon>Rhodobacterales</taxon>
        <taxon>Roseobacteraceae</taxon>
        <taxon>Jannaschia</taxon>
    </lineage>
</organism>
<evidence type="ECO:0000256" key="7">
    <source>
        <dbReference type="ARBA" id="ARBA00023136"/>
    </source>
</evidence>
<comment type="subcellular location">
    <subcellularLocation>
        <location evidence="1">Cell membrane</location>
    </subcellularLocation>
</comment>
<feature type="domain" description="Bacterial sugar transferase" evidence="10">
    <location>
        <begin position="7"/>
        <end position="197"/>
    </location>
</feature>
<evidence type="ECO:0000256" key="6">
    <source>
        <dbReference type="ARBA" id="ARBA00022989"/>
    </source>
</evidence>
<keyword evidence="4 11" id="KW-0808">Transferase</keyword>
<proteinExistence type="inferred from homology"/>
<evidence type="ECO:0000259" key="10">
    <source>
        <dbReference type="Pfam" id="PF02397"/>
    </source>
</evidence>
<keyword evidence="7 9" id="KW-0472">Membrane</keyword>
<dbReference type="OrthoDB" id="9808602at2"/>
<comment type="similarity">
    <text evidence="2">Belongs to the bacterial sugar transferase family.</text>
</comment>
<name>A0A0D1CNM6_9RHOB</name>
<evidence type="ECO:0000256" key="4">
    <source>
        <dbReference type="ARBA" id="ARBA00022679"/>
    </source>
</evidence>
<evidence type="ECO:0000256" key="8">
    <source>
        <dbReference type="ARBA" id="ARBA00023169"/>
    </source>
</evidence>
<accession>A0A0D1CNM6</accession>
<dbReference type="Proteomes" id="UP000032232">
    <property type="component" value="Unassembled WGS sequence"/>
</dbReference>
<keyword evidence="8" id="KW-0270">Exopolysaccharide synthesis</keyword>
<evidence type="ECO:0000313" key="12">
    <source>
        <dbReference type="Proteomes" id="UP000032232"/>
    </source>
</evidence>
<gene>
    <name evidence="11" type="primary">pglC_2</name>
    <name evidence="11" type="ORF">jaqu_19030</name>
</gene>
<keyword evidence="12" id="KW-1185">Reference proteome</keyword>
<keyword evidence="3" id="KW-1003">Cell membrane</keyword>
<dbReference type="EMBL" id="JYFE01000036">
    <property type="protein sequence ID" value="KIT16307.1"/>
    <property type="molecule type" value="Genomic_DNA"/>
</dbReference>
<dbReference type="RefSeq" id="WP_084629652.1">
    <property type="nucleotide sequence ID" value="NZ_FZPF01000009.1"/>
</dbReference>
<keyword evidence="6 9" id="KW-1133">Transmembrane helix</keyword>
<reference evidence="11 12" key="1">
    <citation type="submission" date="2015-02" db="EMBL/GenBank/DDBJ databases">
        <title>Genome Sequence of Jannaschia aquimarina DSM28248, a member of the Roseobacter clade.</title>
        <authorList>
            <person name="Voget S."/>
            <person name="Daniel R."/>
        </authorList>
    </citation>
    <scope>NUCLEOTIDE SEQUENCE [LARGE SCALE GENOMIC DNA]</scope>
    <source>
        <strain evidence="11 12">GSW-M26</strain>
    </source>
</reference>
<evidence type="ECO:0000256" key="9">
    <source>
        <dbReference type="SAM" id="Phobius"/>
    </source>
</evidence>
<dbReference type="PATRIC" id="fig|935700.4.peg.1970"/>
<evidence type="ECO:0000256" key="3">
    <source>
        <dbReference type="ARBA" id="ARBA00022475"/>
    </source>
</evidence>
<feature type="transmembrane region" description="Helical" evidence="9">
    <location>
        <begin position="12"/>
        <end position="33"/>
    </location>
</feature>
<dbReference type="AlphaFoldDB" id="A0A0D1CNM6"/>
<dbReference type="Pfam" id="PF02397">
    <property type="entry name" value="Bac_transf"/>
    <property type="match status" value="1"/>
</dbReference>
<evidence type="ECO:0000256" key="5">
    <source>
        <dbReference type="ARBA" id="ARBA00022692"/>
    </source>
</evidence>